<dbReference type="Pfam" id="PF19054">
    <property type="entry name" value="DUF5753"/>
    <property type="match status" value="1"/>
</dbReference>
<organism evidence="2 3">
    <name type="scientific">Actinopolyspora mortivallis</name>
    <dbReference type="NCBI Taxonomy" id="33906"/>
    <lineage>
        <taxon>Bacteria</taxon>
        <taxon>Bacillati</taxon>
        <taxon>Actinomycetota</taxon>
        <taxon>Actinomycetes</taxon>
        <taxon>Actinopolysporales</taxon>
        <taxon>Actinopolysporaceae</taxon>
        <taxon>Actinopolyspora</taxon>
    </lineage>
</organism>
<sequence>MCGSSWVQQDRHGFVKDRGQVGERGGVLFDSGDRHGGHGADGCGGAQQESVDAVAAYAAGEVRRQTRPALLKRWIGLNLRQLRQEAGKERSEVMQRLGLSRAQVGHLETGERLPSKPVLEILLDFYGKPDRLPDFLRIVEAARKGKNWWDRLSGAVPPWFDLFLGLEAGAAEVFSFDPYVVPGLLQTPAYAEAVIRADPELTDEQVQQRVELRLGRQNILDRNEDPVRLWAIIDESVLHRPRGDTEVMTEQLNHLIKLCERPRIDLQILPLKAGAHLAQSGGFQILKFPSEMAGDPGVVYLEGLVEGRYYEKPDEVALYERALTRLRVQAANQEDSQAMLRQAAQEVHK</sequence>
<evidence type="ECO:0000313" key="3">
    <source>
        <dbReference type="Proteomes" id="UP000239352"/>
    </source>
</evidence>
<dbReference type="EMBL" id="PVSR01000003">
    <property type="protein sequence ID" value="PRW64503.1"/>
    <property type="molecule type" value="Genomic_DNA"/>
</dbReference>
<dbReference type="SMART" id="SM00530">
    <property type="entry name" value="HTH_XRE"/>
    <property type="match status" value="1"/>
</dbReference>
<reference evidence="2 3" key="1">
    <citation type="submission" date="2018-03" db="EMBL/GenBank/DDBJ databases">
        <title>Actinopolyspora mortivallis from Sahara, screening for active biomolecules.</title>
        <authorList>
            <person name="Selama O."/>
            <person name="Wellington E.M.H."/>
            <person name="Hacene H."/>
        </authorList>
    </citation>
    <scope>NUCLEOTIDE SEQUENCE [LARGE SCALE GENOMIC DNA]</scope>
    <source>
        <strain evidence="2 3">M5A</strain>
    </source>
</reference>
<dbReference type="Proteomes" id="UP000239352">
    <property type="component" value="Unassembled WGS sequence"/>
</dbReference>
<dbReference type="GO" id="GO:0003677">
    <property type="term" value="F:DNA binding"/>
    <property type="evidence" value="ECO:0007669"/>
    <property type="project" value="UniProtKB-KW"/>
</dbReference>
<feature type="domain" description="HTH cro/C1-type" evidence="1">
    <location>
        <begin position="79"/>
        <end position="132"/>
    </location>
</feature>
<dbReference type="InParanoid" id="A0A2T0GZP3"/>
<protein>
    <submittedName>
        <fullName evidence="2">DNA-binding protein</fullName>
    </submittedName>
</protein>
<dbReference type="AlphaFoldDB" id="A0A2T0GZP3"/>
<proteinExistence type="predicted"/>
<accession>A0A2T0GZP3</accession>
<keyword evidence="3" id="KW-1185">Reference proteome</keyword>
<name>A0A2T0GZP3_ACTMO</name>
<dbReference type="STRING" id="1050202.GCA_000384035_01295"/>
<dbReference type="SUPFAM" id="SSF47413">
    <property type="entry name" value="lambda repressor-like DNA-binding domains"/>
    <property type="match status" value="1"/>
</dbReference>
<dbReference type="InterPro" id="IPR043917">
    <property type="entry name" value="DUF5753"/>
</dbReference>
<evidence type="ECO:0000313" key="2">
    <source>
        <dbReference type="EMBL" id="PRW64503.1"/>
    </source>
</evidence>
<dbReference type="InterPro" id="IPR010982">
    <property type="entry name" value="Lambda_DNA-bd_dom_sf"/>
</dbReference>
<comment type="caution">
    <text evidence="2">The sequence shown here is derived from an EMBL/GenBank/DDBJ whole genome shotgun (WGS) entry which is preliminary data.</text>
</comment>
<dbReference type="Gene3D" id="1.10.260.40">
    <property type="entry name" value="lambda repressor-like DNA-binding domains"/>
    <property type="match status" value="1"/>
</dbReference>
<dbReference type="Pfam" id="PF13560">
    <property type="entry name" value="HTH_31"/>
    <property type="match status" value="1"/>
</dbReference>
<keyword evidence="2" id="KW-0238">DNA-binding</keyword>
<dbReference type="CDD" id="cd00093">
    <property type="entry name" value="HTH_XRE"/>
    <property type="match status" value="1"/>
</dbReference>
<evidence type="ECO:0000259" key="1">
    <source>
        <dbReference type="PROSITE" id="PS50943"/>
    </source>
</evidence>
<gene>
    <name evidence="2" type="ORF">CEP50_03845</name>
</gene>
<dbReference type="PROSITE" id="PS50943">
    <property type="entry name" value="HTH_CROC1"/>
    <property type="match status" value="1"/>
</dbReference>
<dbReference type="InterPro" id="IPR001387">
    <property type="entry name" value="Cro/C1-type_HTH"/>
</dbReference>